<protein>
    <submittedName>
        <fullName evidence="1">Uncharacterized protein</fullName>
    </submittedName>
</protein>
<accession>A0ABY1KVS6</accession>
<sequence>MRPYLIGAIFKIINFIVNYKLNEKVALLRCNIFRKFTLTSNLSKVKKCQIKLL</sequence>
<name>A0ABY1KVS6_9FLAO</name>
<comment type="caution">
    <text evidence="1">The sequence shown here is derived from an EMBL/GenBank/DDBJ whole genome shotgun (WGS) entry which is preliminary data.</text>
</comment>
<evidence type="ECO:0000313" key="2">
    <source>
        <dbReference type="Proteomes" id="UP000185728"/>
    </source>
</evidence>
<gene>
    <name evidence="1" type="ORF">SAMN05421766_104327</name>
</gene>
<reference evidence="1 2" key="1">
    <citation type="submission" date="2017-01" db="EMBL/GenBank/DDBJ databases">
        <authorList>
            <person name="Varghese N."/>
            <person name="Submissions S."/>
        </authorList>
    </citation>
    <scope>NUCLEOTIDE SEQUENCE [LARGE SCALE GENOMIC DNA]</scope>
    <source>
        <strain evidence="1 2">DSM 2061</strain>
    </source>
</reference>
<evidence type="ECO:0000313" key="1">
    <source>
        <dbReference type="EMBL" id="SIS84414.1"/>
    </source>
</evidence>
<organism evidence="1 2">
    <name type="scientific">Zobellia uliginosa</name>
    <dbReference type="NCBI Taxonomy" id="143224"/>
    <lineage>
        <taxon>Bacteria</taxon>
        <taxon>Pseudomonadati</taxon>
        <taxon>Bacteroidota</taxon>
        <taxon>Flavobacteriia</taxon>
        <taxon>Flavobacteriales</taxon>
        <taxon>Flavobacteriaceae</taxon>
        <taxon>Zobellia</taxon>
    </lineage>
</organism>
<proteinExistence type="predicted"/>
<keyword evidence="2" id="KW-1185">Reference proteome</keyword>
<dbReference type="Proteomes" id="UP000185728">
    <property type="component" value="Unassembled WGS sequence"/>
</dbReference>
<dbReference type="EMBL" id="FTOB01000004">
    <property type="protein sequence ID" value="SIS84414.1"/>
    <property type="molecule type" value="Genomic_DNA"/>
</dbReference>